<evidence type="ECO:0000313" key="3">
    <source>
        <dbReference type="WBParaSite" id="TREG1_93030.1"/>
    </source>
</evidence>
<feature type="chain" id="PRO_5041654076" evidence="1">
    <location>
        <begin position="20"/>
        <end position="102"/>
    </location>
</feature>
<sequence length="102" mass="11685">MIRSTIIILLIASFTCLMARKSNIPIKFTTAGQMYIEYQKLDFFLNQNLSLFIKDDICATIIDFTRPTPEEIKTKTGHRNVTDTCGIWIKNPVKGFRSGRPI</sequence>
<dbReference type="WBParaSite" id="TREG1_93030.1">
    <property type="protein sequence ID" value="TREG1_93030.1"/>
    <property type="gene ID" value="TREG1_93030"/>
</dbReference>
<name>A0AA85KKM5_TRIRE</name>
<proteinExistence type="predicted"/>
<keyword evidence="1" id="KW-0732">Signal</keyword>
<dbReference type="Proteomes" id="UP000050795">
    <property type="component" value="Unassembled WGS sequence"/>
</dbReference>
<feature type="signal peptide" evidence="1">
    <location>
        <begin position="1"/>
        <end position="19"/>
    </location>
</feature>
<organism evidence="2 3">
    <name type="scientific">Trichobilharzia regenti</name>
    <name type="common">Nasal bird schistosome</name>
    <dbReference type="NCBI Taxonomy" id="157069"/>
    <lineage>
        <taxon>Eukaryota</taxon>
        <taxon>Metazoa</taxon>
        <taxon>Spiralia</taxon>
        <taxon>Lophotrochozoa</taxon>
        <taxon>Platyhelminthes</taxon>
        <taxon>Trematoda</taxon>
        <taxon>Digenea</taxon>
        <taxon>Strigeidida</taxon>
        <taxon>Schistosomatoidea</taxon>
        <taxon>Schistosomatidae</taxon>
        <taxon>Trichobilharzia</taxon>
    </lineage>
</organism>
<reference evidence="3" key="2">
    <citation type="submission" date="2023-11" db="UniProtKB">
        <authorList>
            <consortium name="WormBaseParasite"/>
        </authorList>
    </citation>
    <scope>IDENTIFICATION</scope>
</reference>
<keyword evidence="2" id="KW-1185">Reference proteome</keyword>
<dbReference type="AlphaFoldDB" id="A0AA85KKM5"/>
<evidence type="ECO:0000313" key="2">
    <source>
        <dbReference type="Proteomes" id="UP000050795"/>
    </source>
</evidence>
<reference evidence="2" key="1">
    <citation type="submission" date="2022-06" db="EMBL/GenBank/DDBJ databases">
        <authorList>
            <person name="Berger JAMES D."/>
            <person name="Berger JAMES D."/>
        </authorList>
    </citation>
    <scope>NUCLEOTIDE SEQUENCE [LARGE SCALE GENOMIC DNA]</scope>
</reference>
<accession>A0AA85KKM5</accession>
<evidence type="ECO:0000256" key="1">
    <source>
        <dbReference type="SAM" id="SignalP"/>
    </source>
</evidence>
<protein>
    <submittedName>
        <fullName evidence="3">Uncharacterized protein</fullName>
    </submittedName>
</protein>